<evidence type="ECO:0008006" key="3">
    <source>
        <dbReference type="Google" id="ProtNLM"/>
    </source>
</evidence>
<evidence type="ECO:0000313" key="1">
    <source>
        <dbReference type="EMBL" id="MDP1025752.1"/>
    </source>
</evidence>
<evidence type="ECO:0000313" key="2">
    <source>
        <dbReference type="Proteomes" id="UP001230685"/>
    </source>
</evidence>
<reference evidence="1 2" key="1">
    <citation type="submission" date="2023-07" db="EMBL/GenBank/DDBJ databases">
        <authorList>
            <person name="Kim M.K."/>
        </authorList>
    </citation>
    <scope>NUCLEOTIDE SEQUENCE [LARGE SCALE GENOMIC DNA]</scope>
    <source>
        <strain evidence="1 2">KR1UV-12</strain>
    </source>
</reference>
<proteinExistence type="predicted"/>
<comment type="caution">
    <text evidence="1">The sequence shown here is derived from an EMBL/GenBank/DDBJ whole genome shotgun (WGS) entry which is preliminary data.</text>
</comment>
<dbReference type="EMBL" id="JAUUDS010000001">
    <property type="protein sequence ID" value="MDP1025752.1"/>
    <property type="molecule type" value="Genomic_DNA"/>
</dbReference>
<dbReference type="RefSeq" id="WP_305171339.1">
    <property type="nucleotide sequence ID" value="NZ_JAUUDS010000001.1"/>
</dbReference>
<accession>A0ABT9EFK8</accession>
<name>A0ABT9EFK8_9SPHN</name>
<protein>
    <recommendedName>
        <fullName evidence="3">Glycosyltransferase family 2 protein</fullName>
    </recommendedName>
</protein>
<keyword evidence="2" id="KW-1185">Reference proteome</keyword>
<dbReference type="Proteomes" id="UP001230685">
    <property type="component" value="Unassembled WGS sequence"/>
</dbReference>
<gene>
    <name evidence="1" type="ORF">Q5H91_00860</name>
</gene>
<organism evidence="1 2">
    <name type="scientific">Sphingomonas aurea</name>
    <dbReference type="NCBI Taxonomy" id="3063994"/>
    <lineage>
        <taxon>Bacteria</taxon>
        <taxon>Pseudomonadati</taxon>
        <taxon>Pseudomonadota</taxon>
        <taxon>Alphaproteobacteria</taxon>
        <taxon>Sphingomonadales</taxon>
        <taxon>Sphingomonadaceae</taxon>
        <taxon>Sphingomonas</taxon>
    </lineage>
</organism>
<sequence length="294" mass="32994">MKNLVLGFATNQPPAAFATFVNSLRKVYTADQCDVVLIVDSPPDGPALDANYVSTRNVYPHRHVIARRSKSLFIRLASSAASASKSLSSGPARAILDEAMERWHHPHYARWLAYRRFLRDHSEYEQILLTDVRDVLFQGEFFLPDVKSVQLFEQDEFYGTGNCDSDWYQHAWGTDALNRISSRPAICIGTILGPRDQILMLIDDFIAYFSPAPFRGVEQAIFNRMLFDGDLRFDYVVNHNVEGLVATLSNLEAIDQIVSSAGLIRTAAGKIIPVVHMYDRVDALAPIASSYAHQ</sequence>